<proteinExistence type="inferred from homology"/>
<dbReference type="InterPro" id="IPR000829">
    <property type="entry name" value="DAGK"/>
</dbReference>
<evidence type="ECO:0000256" key="2">
    <source>
        <dbReference type="ARBA" id="ARBA00005967"/>
    </source>
</evidence>
<evidence type="ECO:0000256" key="17">
    <source>
        <dbReference type="SAM" id="MobiDB-lite"/>
    </source>
</evidence>
<comment type="subcellular location">
    <subcellularLocation>
        <location evidence="1">Cell membrane</location>
        <topology evidence="1">Multi-pass membrane protein</topology>
    </subcellularLocation>
</comment>
<evidence type="ECO:0000256" key="5">
    <source>
        <dbReference type="ARBA" id="ARBA00022679"/>
    </source>
</evidence>
<keyword evidence="6 18" id="KW-0812">Transmembrane</keyword>
<evidence type="ECO:0000256" key="12">
    <source>
        <dbReference type="ARBA" id="ARBA00023136"/>
    </source>
</evidence>
<evidence type="ECO:0000256" key="3">
    <source>
        <dbReference type="ARBA" id="ARBA00022475"/>
    </source>
</evidence>
<keyword evidence="13" id="KW-0594">Phospholipid biosynthesis</keyword>
<evidence type="ECO:0000256" key="14">
    <source>
        <dbReference type="ARBA" id="ARBA00023264"/>
    </source>
</evidence>
<dbReference type="CDD" id="cd14263">
    <property type="entry name" value="DAGK_IM_like"/>
    <property type="match status" value="1"/>
</dbReference>
<dbReference type="EMBL" id="CP155447">
    <property type="protein sequence ID" value="XBH02667.1"/>
    <property type="molecule type" value="Genomic_DNA"/>
</dbReference>
<evidence type="ECO:0000256" key="9">
    <source>
        <dbReference type="ARBA" id="ARBA00022840"/>
    </source>
</evidence>
<feature type="compositionally biased region" description="Basic and acidic residues" evidence="17">
    <location>
        <begin position="1"/>
        <end position="10"/>
    </location>
</feature>
<gene>
    <name evidence="19" type="ORF">V5E97_30735</name>
</gene>
<dbReference type="EC" id="2.7.1.107" evidence="19"/>
<dbReference type="GO" id="GO:0004143">
    <property type="term" value="F:ATP-dependent diacylglycerol kinase activity"/>
    <property type="evidence" value="ECO:0007669"/>
    <property type="project" value="UniProtKB-EC"/>
</dbReference>
<feature type="binding site" evidence="16">
    <location>
        <position position="107"/>
    </location>
    <ligand>
        <name>substrate</name>
    </ligand>
</feature>
<evidence type="ECO:0000256" key="18">
    <source>
        <dbReference type="SAM" id="Phobius"/>
    </source>
</evidence>
<organism evidence="19">
    <name type="scientific">Singulisphaera sp. Ch08</name>
    <dbReference type="NCBI Taxonomy" id="3120278"/>
    <lineage>
        <taxon>Bacteria</taxon>
        <taxon>Pseudomonadati</taxon>
        <taxon>Planctomycetota</taxon>
        <taxon>Planctomycetia</taxon>
        <taxon>Isosphaerales</taxon>
        <taxon>Isosphaeraceae</taxon>
        <taxon>Singulisphaera</taxon>
    </lineage>
</organism>
<keyword evidence="12 18" id="KW-0472">Membrane</keyword>
<evidence type="ECO:0000256" key="13">
    <source>
        <dbReference type="ARBA" id="ARBA00023209"/>
    </source>
</evidence>
<dbReference type="PANTHER" id="PTHR34299:SF1">
    <property type="entry name" value="DIACYLGLYCEROL KINASE"/>
    <property type="match status" value="1"/>
</dbReference>
<reference evidence="19" key="1">
    <citation type="submission" date="2024-05" db="EMBL/GenBank/DDBJ databases">
        <title>Planctomycetes of the genus Singulisphaera possess chitinolytic capabilities.</title>
        <authorList>
            <person name="Ivanova A."/>
        </authorList>
    </citation>
    <scope>NUCLEOTIDE SEQUENCE</scope>
    <source>
        <strain evidence="19">Ch08T</strain>
    </source>
</reference>
<keyword evidence="4" id="KW-0444">Lipid biosynthesis</keyword>
<keyword evidence="9" id="KW-0067">ATP-binding</keyword>
<evidence type="ECO:0000256" key="10">
    <source>
        <dbReference type="ARBA" id="ARBA00022989"/>
    </source>
</evidence>
<dbReference type="Gene3D" id="1.10.287.3610">
    <property type="match status" value="1"/>
</dbReference>
<dbReference type="AlphaFoldDB" id="A0AAU7CBY9"/>
<evidence type="ECO:0000256" key="7">
    <source>
        <dbReference type="ARBA" id="ARBA00022741"/>
    </source>
</evidence>
<dbReference type="GO" id="GO:0005886">
    <property type="term" value="C:plasma membrane"/>
    <property type="evidence" value="ECO:0007669"/>
    <property type="project" value="UniProtKB-SubCell"/>
</dbReference>
<sequence length="166" mass="17907">MIDGTHEAEMPRGLLTAPTPAPAPDRDDEYSEFDPPDIWMARAGRRNSREKFAAGLRGLKHAIRGDSSFFAHAYRGILIAMTAALLGVSPWSWCLLVIAACLVLLSELTHSAIDTLARAVGDPESPPFRMAREIAAACVLVAAFGSGAVTVVVLTMKFGELLGWWN</sequence>
<protein>
    <submittedName>
        <fullName evidence="19">Diacylglycerol kinase</fullName>
        <ecNumber evidence="19">2.7.1.107</ecNumber>
    </submittedName>
</protein>
<name>A0AAU7CBY9_9BACT</name>
<accession>A0AAU7CBY9</accession>
<dbReference type="GO" id="GO:0005524">
    <property type="term" value="F:ATP binding"/>
    <property type="evidence" value="ECO:0007669"/>
    <property type="project" value="UniProtKB-KW"/>
</dbReference>
<keyword evidence="10 18" id="KW-1133">Transmembrane helix</keyword>
<evidence type="ECO:0000256" key="1">
    <source>
        <dbReference type="ARBA" id="ARBA00004651"/>
    </source>
</evidence>
<keyword evidence="8 19" id="KW-0418">Kinase</keyword>
<dbReference type="InterPro" id="IPR036945">
    <property type="entry name" value="DAGK_sf"/>
</dbReference>
<dbReference type="GO" id="GO:0008654">
    <property type="term" value="P:phospholipid biosynthetic process"/>
    <property type="evidence" value="ECO:0007669"/>
    <property type="project" value="UniProtKB-KW"/>
</dbReference>
<keyword evidence="3" id="KW-1003">Cell membrane</keyword>
<dbReference type="RefSeq" id="WP_406695408.1">
    <property type="nucleotide sequence ID" value="NZ_CP155447.1"/>
</dbReference>
<keyword evidence="11" id="KW-0443">Lipid metabolism</keyword>
<feature type="active site" description="Proton acceptor" evidence="15">
    <location>
        <position position="107"/>
    </location>
</feature>
<keyword evidence="7" id="KW-0547">Nucleotide-binding</keyword>
<dbReference type="PANTHER" id="PTHR34299">
    <property type="entry name" value="DIACYLGLYCEROL KINASE"/>
    <property type="match status" value="1"/>
</dbReference>
<evidence type="ECO:0000256" key="11">
    <source>
        <dbReference type="ARBA" id="ARBA00023098"/>
    </source>
</evidence>
<comment type="similarity">
    <text evidence="2">Belongs to the bacterial diacylglycerol kinase family.</text>
</comment>
<evidence type="ECO:0000256" key="4">
    <source>
        <dbReference type="ARBA" id="ARBA00022516"/>
    </source>
</evidence>
<feature type="transmembrane region" description="Helical" evidence="18">
    <location>
        <begin position="134"/>
        <end position="156"/>
    </location>
</feature>
<evidence type="ECO:0000313" key="19">
    <source>
        <dbReference type="EMBL" id="XBH02667.1"/>
    </source>
</evidence>
<evidence type="ECO:0000256" key="6">
    <source>
        <dbReference type="ARBA" id="ARBA00022692"/>
    </source>
</evidence>
<keyword evidence="5 19" id="KW-0808">Transferase</keyword>
<keyword evidence="14" id="KW-1208">Phospholipid metabolism</keyword>
<dbReference type="Pfam" id="PF01219">
    <property type="entry name" value="DAGK_prokar"/>
    <property type="match status" value="1"/>
</dbReference>
<evidence type="ECO:0000256" key="16">
    <source>
        <dbReference type="PIRSR" id="PIRSR600829-2"/>
    </source>
</evidence>
<feature type="region of interest" description="Disordered" evidence="17">
    <location>
        <begin position="1"/>
        <end position="33"/>
    </location>
</feature>
<evidence type="ECO:0000256" key="15">
    <source>
        <dbReference type="PIRSR" id="PIRSR600829-1"/>
    </source>
</evidence>
<evidence type="ECO:0000256" key="8">
    <source>
        <dbReference type="ARBA" id="ARBA00022777"/>
    </source>
</evidence>